<dbReference type="OrthoDB" id="6197429at2"/>
<accession>A0A238VAD2</accession>
<dbReference type="EMBL" id="FZNT01000001">
    <property type="protein sequence ID" value="SNR30623.1"/>
    <property type="molecule type" value="Genomic_DNA"/>
</dbReference>
<keyword evidence="2" id="KW-1185">Reference proteome</keyword>
<dbReference type="Proteomes" id="UP000198384">
    <property type="component" value="Unassembled WGS sequence"/>
</dbReference>
<evidence type="ECO:0000313" key="2">
    <source>
        <dbReference type="Proteomes" id="UP000198384"/>
    </source>
</evidence>
<gene>
    <name evidence="1" type="ORF">SAMN06265371_10158</name>
</gene>
<proteinExistence type="predicted"/>
<organism evidence="1 2">
    <name type="scientific">Lutibacter agarilyticus</name>
    <dbReference type="NCBI Taxonomy" id="1109740"/>
    <lineage>
        <taxon>Bacteria</taxon>
        <taxon>Pseudomonadati</taxon>
        <taxon>Bacteroidota</taxon>
        <taxon>Flavobacteriia</taxon>
        <taxon>Flavobacteriales</taxon>
        <taxon>Flavobacteriaceae</taxon>
        <taxon>Lutibacter</taxon>
    </lineage>
</organism>
<sequence>MTPKQIERIKTKINKIKKALAADKKHWGGHYHDGRGLRYLPPEQYLKIQDYTGALRYFNWFSKNFPDDACYPVFLLEWTITLFMTKRKKQAEQKLIQTFKSNTYIIDKFLNKDFKHLDKTETSNWEFESLVEGLPYSNTQEELLDFTNWLEKFIVSDQFLIPTNKFLELQILLKKQTD</sequence>
<name>A0A238VAD2_9FLAO</name>
<reference evidence="1 2" key="1">
    <citation type="submission" date="2017-06" db="EMBL/GenBank/DDBJ databases">
        <authorList>
            <person name="Kim H.J."/>
            <person name="Triplett B.A."/>
        </authorList>
    </citation>
    <scope>NUCLEOTIDE SEQUENCE [LARGE SCALE GENOMIC DNA]</scope>
    <source>
        <strain evidence="1 2">DSM 29150</strain>
    </source>
</reference>
<protein>
    <submittedName>
        <fullName evidence="1">Uncharacterized protein</fullName>
    </submittedName>
</protein>
<dbReference type="AlphaFoldDB" id="A0A238VAD2"/>
<evidence type="ECO:0000313" key="1">
    <source>
        <dbReference type="EMBL" id="SNR30623.1"/>
    </source>
</evidence>